<feature type="region of interest" description="Disordered" evidence="1">
    <location>
        <begin position="111"/>
        <end position="248"/>
    </location>
</feature>
<gene>
    <name evidence="2" type="ORF">SLS58_005578</name>
</gene>
<evidence type="ECO:0000313" key="2">
    <source>
        <dbReference type="EMBL" id="KAL1642238.1"/>
    </source>
</evidence>
<organism evidence="2 3">
    <name type="scientific">Diplodia intermedia</name>
    <dbReference type="NCBI Taxonomy" id="856260"/>
    <lineage>
        <taxon>Eukaryota</taxon>
        <taxon>Fungi</taxon>
        <taxon>Dikarya</taxon>
        <taxon>Ascomycota</taxon>
        <taxon>Pezizomycotina</taxon>
        <taxon>Dothideomycetes</taxon>
        <taxon>Dothideomycetes incertae sedis</taxon>
        <taxon>Botryosphaeriales</taxon>
        <taxon>Botryosphaeriaceae</taxon>
        <taxon>Diplodia</taxon>
    </lineage>
</organism>
<feature type="compositionally biased region" description="Polar residues" evidence="1">
    <location>
        <begin position="121"/>
        <end position="130"/>
    </location>
</feature>
<feature type="compositionally biased region" description="Basic and acidic residues" evidence="1">
    <location>
        <begin position="392"/>
        <end position="415"/>
    </location>
</feature>
<feature type="compositionally biased region" description="Basic and acidic residues" evidence="1">
    <location>
        <begin position="304"/>
        <end position="323"/>
    </location>
</feature>
<dbReference type="EMBL" id="JAKEKT020000034">
    <property type="protein sequence ID" value="KAL1642238.1"/>
    <property type="molecule type" value="Genomic_DNA"/>
</dbReference>
<proteinExistence type="predicted"/>
<feature type="compositionally biased region" description="Low complexity" evidence="1">
    <location>
        <begin position="12"/>
        <end position="25"/>
    </location>
</feature>
<name>A0ABR3TQK0_9PEZI</name>
<keyword evidence="3" id="KW-1185">Reference proteome</keyword>
<feature type="compositionally biased region" description="Polar residues" evidence="1">
    <location>
        <begin position="504"/>
        <end position="521"/>
    </location>
</feature>
<dbReference type="Proteomes" id="UP001521184">
    <property type="component" value="Unassembled WGS sequence"/>
</dbReference>
<sequence>MSISDTPTPPISQAAKTTASSTSLAAEDEEELHKLDQVFKRIRTNIPDAPYIITVPCAEPRYHHWSREQAESWCRNTPFDPSEERLQYMSFLYRDHADSCFVCRTEVDEERDRRAAMKTKSVPSGTSTPRSDAPKKKISLAAYSKNKQAIGLPPKPGSVPDQSKKDTSVGESRSVPDKSADAQKPAKKEDLSFAMSETEEDKPLSVKKTRSTPPPTRNSRVPDTNGLPPLISPITSPNGLGLPPLLSPTLPDIIEAELEKLAERHKRNSSNTSISSEHKSGTPLLGPEIKAHQSSTPSKATSRLAEKKPPNSKADESESKVRSLEAAPKHSRVPSHTSAGPAKPSQDKPRKLIVKLKYGRKRRQDVERCLKLPPGRKARQKEPELPNEESQGSERVRKLDGSSKSKELPSKEGSRKPALPSAIDGKDNKTRHVAEKRPRAADDSSVDAPPSKRPRAPSNLDLDKKPRTPVPPSTQSPSLPNKPGQKAQYLTPRKETKSIGMMRTISNDSNGVTSTPGQADTPSDAKGPTSGVNGRPSESQILTTYSRKFNELGRRLKHESQGLCDPRNHPSLRERKRGAVMSMECILSYMAAYYSSDYKSHLSHHPTDLNASWRTLFPLFRFFKNNCQEFPHLEGLRLQLGAIICGRITTIVAAQRPSQPGEGGDKNAFTAEKALSTMSEYLQNMVALVAESRSKLPFEDLIAHYPKTWDGRARGEDVEGDPRSWEKLEVGSLDGNYHLPLGPDTSPIQAVRMGIVFLNEWMVREHVDYKLQIRL</sequence>
<feature type="region of interest" description="Disordered" evidence="1">
    <location>
        <begin position="261"/>
        <end position="540"/>
    </location>
</feature>
<feature type="compositionally biased region" description="Polar residues" evidence="1">
    <location>
        <begin position="292"/>
        <end position="301"/>
    </location>
</feature>
<feature type="compositionally biased region" description="Basic and acidic residues" evidence="1">
    <location>
        <begin position="162"/>
        <end position="191"/>
    </location>
</feature>
<accession>A0ABR3TQK0</accession>
<feature type="region of interest" description="Disordered" evidence="1">
    <location>
        <begin position="1"/>
        <end position="30"/>
    </location>
</feature>
<feature type="compositionally biased region" description="Basic and acidic residues" evidence="1">
    <location>
        <begin position="424"/>
        <end position="442"/>
    </location>
</feature>
<protein>
    <submittedName>
        <fullName evidence="2">Uncharacterized protein</fullName>
    </submittedName>
</protein>
<evidence type="ECO:0000313" key="3">
    <source>
        <dbReference type="Proteomes" id="UP001521184"/>
    </source>
</evidence>
<comment type="caution">
    <text evidence="2">The sequence shown here is derived from an EMBL/GenBank/DDBJ whole genome shotgun (WGS) entry which is preliminary data.</text>
</comment>
<reference evidence="2 3" key="1">
    <citation type="journal article" date="2023" name="Plant Dis.">
        <title>First Report of Diplodia intermedia Causing Canker and Dieback Diseases on Apple Trees in Canada.</title>
        <authorList>
            <person name="Ellouze W."/>
            <person name="Ilyukhin E."/>
            <person name="Sulman M."/>
            <person name="Ali S."/>
        </authorList>
    </citation>
    <scope>NUCLEOTIDE SEQUENCE [LARGE SCALE GENOMIC DNA]</scope>
    <source>
        <strain evidence="2 3">M45-28</strain>
    </source>
</reference>
<feature type="compositionally biased region" description="Basic residues" evidence="1">
    <location>
        <begin position="351"/>
        <end position="363"/>
    </location>
</feature>
<evidence type="ECO:0000256" key="1">
    <source>
        <dbReference type="SAM" id="MobiDB-lite"/>
    </source>
</evidence>
<feature type="compositionally biased region" description="Low complexity" evidence="1">
    <location>
        <begin position="235"/>
        <end position="248"/>
    </location>
</feature>
<feature type="compositionally biased region" description="Polar residues" evidence="1">
    <location>
        <begin position="530"/>
        <end position="540"/>
    </location>
</feature>